<keyword evidence="1" id="KW-0812">Transmembrane</keyword>
<protein>
    <submittedName>
        <fullName evidence="2">Uncharacterized protein</fullName>
    </submittedName>
</protein>
<sequence length="56" mass="6553">MKSVSSVGRPGTKCRRHIFFFKYCIIYIIHIPSFYFRHYRRTILEDAGDSVHSGGT</sequence>
<keyword evidence="1" id="KW-0472">Membrane</keyword>
<feature type="transmembrane region" description="Helical" evidence="1">
    <location>
        <begin position="20"/>
        <end position="36"/>
    </location>
</feature>
<evidence type="ECO:0000313" key="2">
    <source>
        <dbReference type="EMBL" id="CDW50498.1"/>
    </source>
</evidence>
<dbReference type="EMBL" id="HACA01033137">
    <property type="protein sequence ID" value="CDW50498.1"/>
    <property type="molecule type" value="Transcribed_RNA"/>
</dbReference>
<dbReference type="AlphaFoldDB" id="A0A0K2VJ56"/>
<reference evidence="2" key="1">
    <citation type="submission" date="2014-05" db="EMBL/GenBank/DDBJ databases">
        <authorList>
            <person name="Chronopoulou M."/>
        </authorList>
    </citation>
    <scope>NUCLEOTIDE SEQUENCE</scope>
    <source>
        <tissue evidence="2">Whole organism</tissue>
    </source>
</reference>
<keyword evidence="1" id="KW-1133">Transmembrane helix</keyword>
<organism evidence="2">
    <name type="scientific">Lepeophtheirus salmonis</name>
    <name type="common">Salmon louse</name>
    <name type="synonym">Caligus salmonis</name>
    <dbReference type="NCBI Taxonomy" id="72036"/>
    <lineage>
        <taxon>Eukaryota</taxon>
        <taxon>Metazoa</taxon>
        <taxon>Ecdysozoa</taxon>
        <taxon>Arthropoda</taxon>
        <taxon>Crustacea</taxon>
        <taxon>Multicrustacea</taxon>
        <taxon>Hexanauplia</taxon>
        <taxon>Copepoda</taxon>
        <taxon>Siphonostomatoida</taxon>
        <taxon>Caligidae</taxon>
        <taxon>Lepeophtheirus</taxon>
    </lineage>
</organism>
<evidence type="ECO:0000256" key="1">
    <source>
        <dbReference type="SAM" id="Phobius"/>
    </source>
</evidence>
<name>A0A0K2VJ56_LEPSM</name>
<proteinExistence type="predicted"/>
<accession>A0A0K2VJ56</accession>